<protein>
    <submittedName>
        <fullName evidence="1">Uncharacterized protein</fullName>
    </submittedName>
</protein>
<gene>
    <name evidence="1" type="ORF">PPENT_87.1.T0270012</name>
</gene>
<dbReference type="PANTHER" id="PTHR33706:SF1">
    <property type="entry name" value="TPR REPEAT PROTEIN"/>
    <property type="match status" value="1"/>
</dbReference>
<reference evidence="1" key="1">
    <citation type="submission" date="2021-01" db="EMBL/GenBank/DDBJ databases">
        <authorList>
            <consortium name="Genoscope - CEA"/>
            <person name="William W."/>
        </authorList>
    </citation>
    <scope>NUCLEOTIDE SEQUENCE</scope>
</reference>
<dbReference type="Proteomes" id="UP000689195">
    <property type="component" value="Unassembled WGS sequence"/>
</dbReference>
<evidence type="ECO:0000313" key="1">
    <source>
        <dbReference type="EMBL" id="CAD8155293.1"/>
    </source>
</evidence>
<proteinExistence type="predicted"/>
<evidence type="ECO:0000313" key="2">
    <source>
        <dbReference type="Proteomes" id="UP000689195"/>
    </source>
</evidence>
<dbReference type="PANTHER" id="PTHR33706">
    <property type="entry name" value="MORN VARIANT REPEAT PROTEIN"/>
    <property type="match status" value="1"/>
</dbReference>
<accession>A0A8S1TTD3</accession>
<dbReference type="EMBL" id="CAJJDO010000027">
    <property type="protein sequence ID" value="CAD8155293.1"/>
    <property type="molecule type" value="Genomic_DNA"/>
</dbReference>
<comment type="caution">
    <text evidence="1">The sequence shown here is derived from an EMBL/GenBank/DDBJ whole genome shotgun (WGS) entry which is preliminary data.</text>
</comment>
<organism evidence="1 2">
    <name type="scientific">Paramecium pentaurelia</name>
    <dbReference type="NCBI Taxonomy" id="43138"/>
    <lineage>
        <taxon>Eukaryota</taxon>
        <taxon>Sar</taxon>
        <taxon>Alveolata</taxon>
        <taxon>Ciliophora</taxon>
        <taxon>Intramacronucleata</taxon>
        <taxon>Oligohymenophorea</taxon>
        <taxon>Peniculida</taxon>
        <taxon>Parameciidae</taxon>
        <taxon>Paramecium</taxon>
    </lineage>
</organism>
<sequence length="617" mass="71939">MMVSLGLAKDQQKQSLKLFIQKIENYIMYTMVKFFTCIFLQQLRLKNDNQLTQPKIITNLELIKNLKWIGEYGENNQKKGLWQAQLNGQRILRFGGEYSEDGKKQGEWKEILEIQAIVFEVGEYTLDLRKGTWKYVYQDKNIGGGQYNYNGQKNGQWVEIDELFSEPKIRHIGSYKNGKKIGRWDIYQASCKNYLKNWVDMKDNYNNDKSQNGKKVPQFMNNGIEWIKKNIIGGGSYDEVGNGLKLGNWIELWDNFKDNSQITYKGEYKNGKKVGRWDIWFNDGQNKKNIGGGYYDELQHEQKIGNWIEILDISNSKVPILFDGVYQKGKKVGRWNIGFMRSQFYERYGIHSQIDDYSKHLILNNENKNSKDVILDTIGGGQYDETGIKSGIWIELWDNYNDTSQVTYQGGYKNGKKVGRWDIQFNNGKKKKIIGGGYYDELDNGLKSGQWIEVWEGFKENSQVTYIGQYKNEKKIGEWHIWFNSVNRENIGGGSYDEAGNGLKSGIWIELWDNFKDTSSIKYKGEYKNGKKVGRWDIWFNYGKNQKIGGGQYHDAGNRVKLGNWVDVSNDFSDTFQVINKGCYKKGKKVGEWINFMRNENNMNEGLNIISKSQYYF</sequence>
<keyword evidence="2" id="KW-1185">Reference proteome</keyword>
<name>A0A8S1TTD3_9CILI</name>
<dbReference type="AlphaFoldDB" id="A0A8S1TTD3"/>